<dbReference type="AlphaFoldDB" id="A0A2K3DBT3"/>
<organism evidence="4 5">
    <name type="scientific">Chlamydomonas reinhardtii</name>
    <name type="common">Chlamydomonas smithii</name>
    <dbReference type="NCBI Taxonomy" id="3055"/>
    <lineage>
        <taxon>Eukaryota</taxon>
        <taxon>Viridiplantae</taxon>
        <taxon>Chlorophyta</taxon>
        <taxon>core chlorophytes</taxon>
        <taxon>Chlorophyceae</taxon>
        <taxon>CS clade</taxon>
        <taxon>Chlamydomonadales</taxon>
        <taxon>Chlamydomonadaceae</taxon>
        <taxon>Chlamydomonas</taxon>
    </lineage>
</organism>
<evidence type="ECO:0000256" key="1">
    <source>
        <dbReference type="ARBA" id="ARBA00038362"/>
    </source>
</evidence>
<dbReference type="PaxDb" id="3055-EDP07896"/>
<dbReference type="InterPro" id="IPR013078">
    <property type="entry name" value="His_Pase_superF_clade-1"/>
</dbReference>
<dbReference type="STRING" id="3055.A0A2K3DBT3"/>
<dbReference type="PROSITE" id="PS00175">
    <property type="entry name" value="PG_MUTASE"/>
    <property type="match status" value="1"/>
</dbReference>
<dbReference type="Proteomes" id="UP000006906">
    <property type="component" value="Chromosome 10"/>
</dbReference>
<dbReference type="ExpressionAtlas" id="A0A2K3DBT3">
    <property type="expression patterns" value="baseline and differential"/>
</dbReference>
<dbReference type="Gramene" id="PNW78000">
    <property type="protein sequence ID" value="PNW78000"/>
    <property type="gene ID" value="CHLRE_10g460300v5"/>
</dbReference>
<dbReference type="InterPro" id="IPR029033">
    <property type="entry name" value="His_PPase_superfam"/>
</dbReference>
<dbReference type="GO" id="GO:0005737">
    <property type="term" value="C:cytoplasm"/>
    <property type="evidence" value="ECO:0000318"/>
    <property type="project" value="GO_Central"/>
</dbReference>
<dbReference type="RefSeq" id="XP_001698403.2">
    <property type="nucleotide sequence ID" value="XM_001698351.2"/>
</dbReference>
<proteinExistence type="inferred from homology"/>
<dbReference type="FunCoup" id="A0A2K3DBT3">
    <property type="interactions" value="891"/>
</dbReference>
<evidence type="ECO:0000313" key="4">
    <source>
        <dbReference type="EMBL" id="PNW78000.1"/>
    </source>
</evidence>
<feature type="active site" description="Proton donor/acceptor" evidence="2">
    <location>
        <position position="121"/>
    </location>
</feature>
<name>A0A2K3DBT3_CHLRE</name>
<dbReference type="InParanoid" id="A0A2K3DBT3"/>
<comment type="similarity">
    <text evidence="1">Belongs to the phosphoglycerate mutase family.</text>
</comment>
<dbReference type="KEGG" id="cre:CHLRE_10g460300v5"/>
<dbReference type="InterPro" id="IPR001345">
    <property type="entry name" value="PG/BPGM_mutase_AS"/>
</dbReference>
<protein>
    <recommendedName>
        <fullName evidence="6">Phosphoglycerate mutase</fullName>
    </recommendedName>
</protein>
<dbReference type="Gene3D" id="3.40.50.1240">
    <property type="entry name" value="Phosphoglycerate mutase-like"/>
    <property type="match status" value="1"/>
</dbReference>
<gene>
    <name evidence="4" type="ORF">CHLRE_10g460300v5</name>
</gene>
<evidence type="ECO:0000313" key="5">
    <source>
        <dbReference type="Proteomes" id="UP000006906"/>
    </source>
</evidence>
<evidence type="ECO:0000256" key="3">
    <source>
        <dbReference type="PIRSR" id="PIRSR613078-2"/>
    </source>
</evidence>
<feature type="binding site" evidence="3">
    <location>
        <position position="93"/>
    </location>
    <ligand>
        <name>substrate</name>
    </ligand>
</feature>
<feature type="binding site" evidence="3">
    <location>
        <begin position="43"/>
        <end position="50"/>
    </location>
    <ligand>
        <name>substrate</name>
    </ligand>
</feature>
<dbReference type="EMBL" id="CM008971">
    <property type="protein sequence ID" value="PNW78000.1"/>
    <property type="molecule type" value="Genomic_DNA"/>
</dbReference>
<evidence type="ECO:0000256" key="2">
    <source>
        <dbReference type="PIRSR" id="PIRSR613078-1"/>
    </source>
</evidence>
<feature type="active site" description="Tele-phosphohistidine intermediate" evidence="2">
    <location>
        <position position="44"/>
    </location>
</feature>
<dbReference type="SUPFAM" id="SSF53254">
    <property type="entry name" value="Phosphoglycerate mutase-like"/>
    <property type="match status" value="1"/>
</dbReference>
<dbReference type="GeneID" id="5724149"/>
<accession>A0A2K3DBT3</accession>
<reference evidence="4 5" key="1">
    <citation type="journal article" date="2007" name="Science">
        <title>The Chlamydomonas genome reveals the evolution of key animal and plant functions.</title>
        <authorList>
            <person name="Merchant S.S."/>
            <person name="Prochnik S.E."/>
            <person name="Vallon O."/>
            <person name="Harris E.H."/>
            <person name="Karpowicz S.J."/>
            <person name="Witman G.B."/>
            <person name="Terry A."/>
            <person name="Salamov A."/>
            <person name="Fritz-Laylin L.K."/>
            <person name="Marechal-Drouard L."/>
            <person name="Marshall W.F."/>
            <person name="Qu L.H."/>
            <person name="Nelson D.R."/>
            <person name="Sanderfoot A.A."/>
            <person name="Spalding M.H."/>
            <person name="Kapitonov V.V."/>
            <person name="Ren Q."/>
            <person name="Ferris P."/>
            <person name="Lindquist E."/>
            <person name="Shapiro H."/>
            <person name="Lucas S.M."/>
            <person name="Grimwood J."/>
            <person name="Schmutz J."/>
            <person name="Cardol P."/>
            <person name="Cerutti H."/>
            <person name="Chanfreau G."/>
            <person name="Chen C.L."/>
            <person name="Cognat V."/>
            <person name="Croft M.T."/>
            <person name="Dent R."/>
            <person name="Dutcher S."/>
            <person name="Fernandez E."/>
            <person name="Fukuzawa H."/>
            <person name="Gonzalez-Ballester D."/>
            <person name="Gonzalez-Halphen D."/>
            <person name="Hallmann A."/>
            <person name="Hanikenne M."/>
            <person name="Hippler M."/>
            <person name="Inwood W."/>
            <person name="Jabbari K."/>
            <person name="Kalanon M."/>
            <person name="Kuras R."/>
            <person name="Lefebvre P.A."/>
            <person name="Lemaire S.D."/>
            <person name="Lobanov A.V."/>
            <person name="Lohr M."/>
            <person name="Manuell A."/>
            <person name="Meier I."/>
            <person name="Mets L."/>
            <person name="Mittag M."/>
            <person name="Mittelmeier T."/>
            <person name="Moroney J.V."/>
            <person name="Moseley J."/>
            <person name="Napoli C."/>
            <person name="Nedelcu A.M."/>
            <person name="Niyogi K."/>
            <person name="Novoselov S.V."/>
            <person name="Paulsen I.T."/>
            <person name="Pazour G."/>
            <person name="Purton S."/>
            <person name="Ral J.P."/>
            <person name="Riano-Pachon D.M."/>
            <person name="Riekhof W."/>
            <person name="Rymarquis L."/>
            <person name="Schroda M."/>
            <person name="Stern D."/>
            <person name="Umen J."/>
            <person name="Willows R."/>
            <person name="Wilson N."/>
            <person name="Zimmer S.L."/>
            <person name="Allmer J."/>
            <person name="Balk J."/>
            <person name="Bisova K."/>
            <person name="Chen C.J."/>
            <person name="Elias M."/>
            <person name="Gendler K."/>
            <person name="Hauser C."/>
            <person name="Lamb M.R."/>
            <person name="Ledford H."/>
            <person name="Long J.C."/>
            <person name="Minagawa J."/>
            <person name="Page M.D."/>
            <person name="Pan J."/>
            <person name="Pootakham W."/>
            <person name="Roje S."/>
            <person name="Rose A."/>
            <person name="Stahlberg E."/>
            <person name="Terauchi A.M."/>
            <person name="Yang P."/>
            <person name="Ball S."/>
            <person name="Bowler C."/>
            <person name="Dieckmann C.L."/>
            <person name="Gladyshev V.N."/>
            <person name="Green P."/>
            <person name="Jorgensen R."/>
            <person name="Mayfield S."/>
            <person name="Mueller-Roeber B."/>
            <person name="Rajamani S."/>
            <person name="Sayre R.T."/>
            <person name="Brokstein P."/>
            <person name="Dubchak I."/>
            <person name="Goodstein D."/>
            <person name="Hornick L."/>
            <person name="Huang Y.W."/>
            <person name="Jhaveri J."/>
            <person name="Luo Y."/>
            <person name="Martinez D."/>
            <person name="Ngau W.C."/>
            <person name="Otillar B."/>
            <person name="Poliakov A."/>
            <person name="Porter A."/>
            <person name="Szajkowski L."/>
            <person name="Werner G."/>
            <person name="Zhou K."/>
            <person name="Grigoriev I.V."/>
            <person name="Rokhsar D.S."/>
            <person name="Grossman A.R."/>
        </authorList>
    </citation>
    <scope>NUCLEOTIDE SEQUENCE [LARGE SCALE GENOMIC DNA]</scope>
    <source>
        <strain evidence="5">CC-503</strain>
    </source>
</reference>
<dbReference type="GO" id="GO:0016791">
    <property type="term" value="F:phosphatase activity"/>
    <property type="evidence" value="ECO:0000318"/>
    <property type="project" value="GO_Central"/>
</dbReference>
<dbReference type="CDD" id="cd07067">
    <property type="entry name" value="HP_PGM_like"/>
    <property type="match status" value="1"/>
</dbReference>
<dbReference type="SMART" id="SM00855">
    <property type="entry name" value="PGAM"/>
    <property type="match status" value="1"/>
</dbReference>
<dbReference type="PANTHER" id="PTHR48100:SF44">
    <property type="entry name" value="PHOSPHATASE C1620.13-RELATED"/>
    <property type="match status" value="1"/>
</dbReference>
<dbReference type="OrthoDB" id="354304at2759"/>
<sequence>MQCIPTCFMATRLERREQQDAQRQRKAAASMDEARATNVFLVRHGQTDWNAEMRLQGQLDPPLNSLGVEQAEEVAAALADRPLDAVYSSDLTRAVQTARAVAGRRPGGQTLEVRTSPQLRERSLGVLQGLTIAEAAVQQPEALRLLRSHDPATSVPGGESPGAMRQRVVADIERICEQHRGQSILIVAHGGVLHHVYAHVCGHSYGGPITNASVHHIKVQPPKWALVQWNMGTDTASGDGGGGPHAAFGGGANEG</sequence>
<evidence type="ECO:0008006" key="6">
    <source>
        <dbReference type="Google" id="ProtNLM"/>
    </source>
</evidence>
<keyword evidence="5" id="KW-1185">Reference proteome</keyword>
<dbReference type="Pfam" id="PF00300">
    <property type="entry name" value="His_Phos_1"/>
    <property type="match status" value="1"/>
</dbReference>
<dbReference type="InterPro" id="IPR050275">
    <property type="entry name" value="PGM_Phosphatase"/>
</dbReference>
<dbReference type="PANTHER" id="PTHR48100">
    <property type="entry name" value="BROAD-SPECIFICITY PHOSPHATASE YOR283W-RELATED"/>
    <property type="match status" value="1"/>
</dbReference>